<dbReference type="InterPro" id="IPR001138">
    <property type="entry name" value="Zn2Cys6_DnaBD"/>
</dbReference>
<keyword evidence="9" id="KW-1185">Reference proteome</keyword>
<dbReference type="PROSITE" id="PS50048">
    <property type="entry name" value="ZN2_CY6_FUNGAL_2"/>
    <property type="match status" value="1"/>
</dbReference>
<name>A0A8H5GMG9_9AGAR</name>
<dbReference type="GO" id="GO:0006351">
    <property type="term" value="P:DNA-templated transcription"/>
    <property type="evidence" value="ECO:0007669"/>
    <property type="project" value="InterPro"/>
</dbReference>
<evidence type="ECO:0000256" key="1">
    <source>
        <dbReference type="ARBA" id="ARBA00004123"/>
    </source>
</evidence>
<dbReference type="GO" id="GO:0005634">
    <property type="term" value="C:nucleus"/>
    <property type="evidence" value="ECO:0007669"/>
    <property type="project" value="UniProtKB-SubCell"/>
</dbReference>
<reference evidence="8 9" key="1">
    <citation type="journal article" date="2020" name="ISME J.">
        <title>Uncovering the hidden diversity of litter-decomposition mechanisms in mushroom-forming fungi.</title>
        <authorList>
            <person name="Floudas D."/>
            <person name="Bentzer J."/>
            <person name="Ahren D."/>
            <person name="Johansson T."/>
            <person name="Persson P."/>
            <person name="Tunlid A."/>
        </authorList>
    </citation>
    <scope>NUCLEOTIDE SEQUENCE [LARGE SCALE GENOMIC DNA]</scope>
    <source>
        <strain evidence="8 9">CBS 291.85</strain>
    </source>
</reference>
<comment type="subcellular location">
    <subcellularLocation>
        <location evidence="1">Nucleus</location>
    </subcellularLocation>
</comment>
<accession>A0A8H5GMG9</accession>
<proteinExistence type="predicted"/>
<feature type="domain" description="Zn(2)-C6 fungal-type" evidence="7">
    <location>
        <begin position="18"/>
        <end position="47"/>
    </location>
</feature>
<dbReference type="GO" id="GO:0003677">
    <property type="term" value="F:DNA binding"/>
    <property type="evidence" value="ECO:0007669"/>
    <property type="project" value="InterPro"/>
</dbReference>
<evidence type="ECO:0000256" key="6">
    <source>
        <dbReference type="SAM" id="MobiDB-lite"/>
    </source>
</evidence>
<feature type="compositionally biased region" description="Low complexity" evidence="6">
    <location>
        <begin position="344"/>
        <end position="364"/>
    </location>
</feature>
<dbReference type="Pfam" id="PF00172">
    <property type="entry name" value="Zn_clus"/>
    <property type="match status" value="1"/>
</dbReference>
<dbReference type="InterPro" id="IPR007219">
    <property type="entry name" value="XnlR_reg_dom"/>
</dbReference>
<feature type="region of interest" description="Disordered" evidence="6">
    <location>
        <begin position="1"/>
        <end position="104"/>
    </location>
</feature>
<dbReference type="CDD" id="cd00067">
    <property type="entry name" value="GAL4"/>
    <property type="match status" value="1"/>
</dbReference>
<evidence type="ECO:0000256" key="5">
    <source>
        <dbReference type="ARBA" id="ARBA00023242"/>
    </source>
</evidence>
<evidence type="ECO:0000256" key="2">
    <source>
        <dbReference type="ARBA" id="ARBA00022723"/>
    </source>
</evidence>
<evidence type="ECO:0000256" key="4">
    <source>
        <dbReference type="ARBA" id="ARBA00023163"/>
    </source>
</evidence>
<feature type="compositionally biased region" description="Low complexity" evidence="6">
    <location>
        <begin position="768"/>
        <end position="791"/>
    </location>
</feature>
<feature type="region of interest" description="Disordered" evidence="6">
    <location>
        <begin position="344"/>
        <end position="369"/>
    </location>
</feature>
<keyword evidence="3" id="KW-0805">Transcription regulation</keyword>
<comment type="caution">
    <text evidence="8">The sequence shown here is derived from an EMBL/GenBank/DDBJ whole genome shotgun (WGS) entry which is preliminary data.</text>
</comment>
<dbReference type="EMBL" id="JAACJM010000019">
    <property type="protein sequence ID" value="KAF5367466.1"/>
    <property type="molecule type" value="Genomic_DNA"/>
</dbReference>
<dbReference type="GO" id="GO:0000981">
    <property type="term" value="F:DNA-binding transcription factor activity, RNA polymerase II-specific"/>
    <property type="evidence" value="ECO:0007669"/>
    <property type="project" value="InterPro"/>
</dbReference>
<evidence type="ECO:0000259" key="7">
    <source>
        <dbReference type="PROSITE" id="PS50048"/>
    </source>
</evidence>
<dbReference type="PANTHER" id="PTHR47338">
    <property type="entry name" value="ZN(II)2CYS6 TRANSCRIPTION FACTOR (EUROFUNG)-RELATED"/>
    <property type="match status" value="1"/>
</dbReference>
<dbReference type="OrthoDB" id="2123952at2759"/>
<dbReference type="Proteomes" id="UP000559256">
    <property type="component" value="Unassembled WGS sequence"/>
</dbReference>
<dbReference type="SMART" id="SM00066">
    <property type="entry name" value="GAL4"/>
    <property type="match status" value="1"/>
</dbReference>
<dbReference type="PANTHER" id="PTHR47338:SF5">
    <property type="entry name" value="ZN(II)2CYS6 TRANSCRIPTION FACTOR (EUROFUNG)"/>
    <property type="match status" value="1"/>
</dbReference>
<dbReference type="AlphaFoldDB" id="A0A8H5GMG9"/>
<feature type="compositionally biased region" description="Low complexity" evidence="6">
    <location>
        <begin position="67"/>
        <end position="79"/>
    </location>
</feature>
<keyword evidence="2" id="KW-0479">Metal-binding</keyword>
<dbReference type="Pfam" id="PF04082">
    <property type="entry name" value="Fungal_trans"/>
    <property type="match status" value="1"/>
</dbReference>
<dbReference type="Gene3D" id="4.10.240.10">
    <property type="entry name" value="Zn(2)-C6 fungal-type DNA-binding domain"/>
    <property type="match status" value="1"/>
</dbReference>
<feature type="region of interest" description="Disordered" evidence="6">
    <location>
        <begin position="644"/>
        <end position="699"/>
    </location>
</feature>
<keyword evidence="5" id="KW-0539">Nucleus</keyword>
<feature type="compositionally biased region" description="Polar residues" evidence="6">
    <location>
        <begin position="665"/>
        <end position="682"/>
    </location>
</feature>
<protein>
    <recommendedName>
        <fullName evidence="7">Zn(2)-C6 fungal-type domain-containing protein</fullName>
    </recommendedName>
</protein>
<evidence type="ECO:0000313" key="9">
    <source>
        <dbReference type="Proteomes" id="UP000559256"/>
    </source>
</evidence>
<keyword evidence="4" id="KW-0804">Transcription</keyword>
<evidence type="ECO:0000256" key="3">
    <source>
        <dbReference type="ARBA" id="ARBA00023015"/>
    </source>
</evidence>
<evidence type="ECO:0000313" key="8">
    <source>
        <dbReference type="EMBL" id="KAF5367466.1"/>
    </source>
</evidence>
<gene>
    <name evidence="8" type="ORF">D9758_003786</name>
</gene>
<dbReference type="GO" id="GO:0008270">
    <property type="term" value="F:zinc ion binding"/>
    <property type="evidence" value="ECO:0007669"/>
    <property type="project" value="InterPro"/>
</dbReference>
<dbReference type="SUPFAM" id="SSF57701">
    <property type="entry name" value="Zn2/Cys6 DNA-binding domain"/>
    <property type="match status" value="1"/>
</dbReference>
<dbReference type="PROSITE" id="PS00463">
    <property type="entry name" value="ZN2_CY6_FUNGAL_1"/>
    <property type="match status" value="1"/>
</dbReference>
<sequence>MEAEKASSKRRGKRLSKACDPCHKSKRRCDGTSPCSNCYFASKPCTYTDSNGRPVPAPRTTNNPGQPSSYASPNNPASSFTLSQEAHAPPRKRRRQDEPSQPLAFSMEPALTRELTNLFLTHDHPALSIIHKPSFTNALSLNQVPLHLLYAMCAMAARHSKQPSLSGGRFSGQPFADEAIRLMFDDGIGEGTLIVPPTYQTAQALCILVIHEILGTKQKPRGKKETPHHYFPSLPVPGAHTSELPSFSRQERFRTLTLQLLQRLSVHAPEHPLLTPVPSPHYIELNIERECIRRVFWVMYVVDCMRGMYYKWEGNMLGGSGRGYSGLSSPSLVYPTIHSQPQPAVSLSGASGSAVASTSRQPLSNPYPVPLPSPVLPPGSSDWNMSLLMANGGIMGFSESDLRLRLPADETSFEMGVVHEMLPEYLHLAPTRAQSPSELAHMIRVLTIYSKVEWTLDYVADPLPHIRADARYMLSECEKLLHAWAESLPQELRFTDQNLNVQRSMLETSSNTGAWCFALTHALHASCVLALGVYNRFLEVESGKDNGPGSDVAMAEVKDVQWASEVFDSILDMLGERARNSILLGAVVWPIIRYTQREDKKVEQLLRDFEDFTGVRLDQVAGAKWTPGSPKLTEKISWQPDHKVESAASNADPAPIPRSTPGPASISNMLVNGHQGSASPKPSNMDPIGESICPNGVTSFRRSSTNIDAHRSEASNNFLPSLKSSGLLDWSNDSKSSSWNPPSVLNIPSVSGQPVYPLNDVPASNAVPTQARPQSSQAQATAQQPSSTADAPQAGGRVGLSWMMNG</sequence>
<feature type="region of interest" description="Disordered" evidence="6">
    <location>
        <begin position="756"/>
        <end position="806"/>
    </location>
</feature>
<dbReference type="CDD" id="cd12148">
    <property type="entry name" value="fungal_TF_MHR"/>
    <property type="match status" value="1"/>
</dbReference>
<organism evidence="8 9">
    <name type="scientific">Tetrapyrgos nigripes</name>
    <dbReference type="NCBI Taxonomy" id="182062"/>
    <lineage>
        <taxon>Eukaryota</taxon>
        <taxon>Fungi</taxon>
        <taxon>Dikarya</taxon>
        <taxon>Basidiomycota</taxon>
        <taxon>Agaricomycotina</taxon>
        <taxon>Agaricomycetes</taxon>
        <taxon>Agaricomycetidae</taxon>
        <taxon>Agaricales</taxon>
        <taxon>Marasmiineae</taxon>
        <taxon>Marasmiaceae</taxon>
        <taxon>Tetrapyrgos</taxon>
    </lineage>
</organism>
<dbReference type="InterPro" id="IPR050815">
    <property type="entry name" value="TF_fung"/>
</dbReference>
<dbReference type="InterPro" id="IPR036864">
    <property type="entry name" value="Zn2-C6_fun-type_DNA-bd_sf"/>
</dbReference>